<dbReference type="EMBL" id="JASSZA010000023">
    <property type="protein sequence ID" value="KAK2083595.1"/>
    <property type="molecule type" value="Genomic_DNA"/>
</dbReference>
<feature type="compositionally biased region" description="Polar residues" evidence="1">
    <location>
        <begin position="9"/>
        <end position="31"/>
    </location>
</feature>
<proteinExistence type="predicted"/>
<gene>
    <name evidence="2" type="primary">TAF7L</name>
    <name evidence="2" type="ORF">P7K49_038831</name>
</gene>
<reference evidence="2 3" key="1">
    <citation type="submission" date="2023-05" db="EMBL/GenBank/DDBJ databases">
        <title>B98-5 Cell Line De Novo Hybrid Assembly: An Optical Mapping Approach.</title>
        <authorList>
            <person name="Kananen K."/>
            <person name="Auerbach J.A."/>
            <person name="Kautto E."/>
            <person name="Blachly J.S."/>
        </authorList>
    </citation>
    <scope>NUCLEOTIDE SEQUENCE [LARGE SCALE GENOMIC DNA]</scope>
    <source>
        <strain evidence="2">B95-8</strain>
        <tissue evidence="2">Cell line</tissue>
    </source>
</reference>
<evidence type="ECO:0000313" key="3">
    <source>
        <dbReference type="Proteomes" id="UP001266305"/>
    </source>
</evidence>
<organism evidence="2 3">
    <name type="scientific">Saguinus oedipus</name>
    <name type="common">Cotton-top tamarin</name>
    <name type="synonym">Oedipomidas oedipus</name>
    <dbReference type="NCBI Taxonomy" id="9490"/>
    <lineage>
        <taxon>Eukaryota</taxon>
        <taxon>Metazoa</taxon>
        <taxon>Chordata</taxon>
        <taxon>Craniata</taxon>
        <taxon>Vertebrata</taxon>
        <taxon>Euteleostomi</taxon>
        <taxon>Mammalia</taxon>
        <taxon>Eutheria</taxon>
        <taxon>Euarchontoglires</taxon>
        <taxon>Primates</taxon>
        <taxon>Haplorrhini</taxon>
        <taxon>Platyrrhini</taxon>
        <taxon>Cebidae</taxon>
        <taxon>Callitrichinae</taxon>
        <taxon>Saguinus</taxon>
    </lineage>
</organism>
<keyword evidence="3" id="KW-1185">Reference proteome</keyword>
<accession>A0ABQ9TG62</accession>
<name>A0ABQ9TG62_SAGOE</name>
<feature type="region of interest" description="Disordered" evidence="1">
    <location>
        <begin position="1"/>
        <end position="91"/>
    </location>
</feature>
<evidence type="ECO:0000313" key="2">
    <source>
        <dbReference type="EMBL" id="KAK2083595.1"/>
    </source>
</evidence>
<comment type="caution">
    <text evidence="2">The sequence shown here is derived from an EMBL/GenBank/DDBJ whole genome shotgun (WGS) entry which is preliminary data.</text>
</comment>
<dbReference type="Proteomes" id="UP001266305">
    <property type="component" value="Unassembled WGS sequence"/>
</dbReference>
<evidence type="ECO:0000256" key="1">
    <source>
        <dbReference type="SAM" id="MobiDB-lite"/>
    </source>
</evidence>
<sequence length="119" mass="12839">MECPAGQLLISSENNSTPVVSTSEVISQQEPQILVDHVSETNGKSSAAIDGDQGTQIPDDQDSQRDADSSVQDAAKAPENSQEGKGRRLFKLFPPPEDLLLEKQTAFSSIKNLFESQPP</sequence>
<protein>
    <submittedName>
        <fullName evidence="2">Transcription initiation factor TFIID subunit 7-like</fullName>
    </submittedName>
</protein>